<evidence type="ECO:0000313" key="2">
    <source>
        <dbReference type="Proteomes" id="UP000593565"/>
    </source>
</evidence>
<organism evidence="1 2">
    <name type="scientific">Ameiurus melas</name>
    <name type="common">Black bullhead</name>
    <name type="synonym">Silurus melas</name>
    <dbReference type="NCBI Taxonomy" id="219545"/>
    <lineage>
        <taxon>Eukaryota</taxon>
        <taxon>Metazoa</taxon>
        <taxon>Chordata</taxon>
        <taxon>Craniata</taxon>
        <taxon>Vertebrata</taxon>
        <taxon>Euteleostomi</taxon>
        <taxon>Actinopterygii</taxon>
        <taxon>Neopterygii</taxon>
        <taxon>Teleostei</taxon>
        <taxon>Ostariophysi</taxon>
        <taxon>Siluriformes</taxon>
        <taxon>Ictaluridae</taxon>
        <taxon>Ameiurus</taxon>
    </lineage>
</organism>
<gene>
    <name evidence="1" type="ORF">AMELA_G00031420</name>
</gene>
<dbReference type="EMBL" id="JAAGNN010000003">
    <property type="protein sequence ID" value="KAF4090939.1"/>
    <property type="molecule type" value="Genomic_DNA"/>
</dbReference>
<protein>
    <submittedName>
        <fullName evidence="1">Uncharacterized protein</fullName>
    </submittedName>
</protein>
<accession>A0A7J6B962</accession>
<dbReference type="Proteomes" id="UP000593565">
    <property type="component" value="Unassembled WGS sequence"/>
</dbReference>
<proteinExistence type="predicted"/>
<reference evidence="1 2" key="1">
    <citation type="submission" date="2020-02" db="EMBL/GenBank/DDBJ databases">
        <title>A chromosome-scale genome assembly of the black bullhead catfish (Ameiurus melas).</title>
        <authorList>
            <person name="Wen M."/>
            <person name="Zham M."/>
            <person name="Cabau C."/>
            <person name="Klopp C."/>
            <person name="Donnadieu C."/>
            <person name="Roques C."/>
            <person name="Bouchez O."/>
            <person name="Lampietro C."/>
            <person name="Jouanno E."/>
            <person name="Herpin A."/>
            <person name="Louis A."/>
            <person name="Berthelot C."/>
            <person name="Parey E."/>
            <person name="Roest-Crollius H."/>
            <person name="Braasch I."/>
            <person name="Postlethwait J."/>
            <person name="Robinson-Rechavi M."/>
            <person name="Echchiki A."/>
            <person name="Begum T."/>
            <person name="Montfort J."/>
            <person name="Schartl M."/>
            <person name="Bobe J."/>
            <person name="Guiguen Y."/>
        </authorList>
    </citation>
    <scope>NUCLEOTIDE SEQUENCE [LARGE SCALE GENOMIC DNA]</scope>
    <source>
        <strain evidence="1">M_S1</strain>
        <tissue evidence="1">Blood</tissue>
    </source>
</reference>
<evidence type="ECO:0000313" key="1">
    <source>
        <dbReference type="EMBL" id="KAF4090939.1"/>
    </source>
</evidence>
<name>A0A7J6B962_AMEME</name>
<dbReference type="AlphaFoldDB" id="A0A7J6B962"/>
<sequence>MDHDTMTPRVANALQGTITHTHTRTYTRLQSMDNLEMPISLQRMRYDWRRKPEWPEKTPKLRREHVTSTHTGQRRELRLQLQRCEANVLTTKPPLFMRMSKRMSISDHYEILTILKDPRKLAGEFFL</sequence>
<comment type="caution">
    <text evidence="1">The sequence shown here is derived from an EMBL/GenBank/DDBJ whole genome shotgun (WGS) entry which is preliminary data.</text>
</comment>
<keyword evidence="2" id="KW-1185">Reference proteome</keyword>